<keyword evidence="6" id="KW-1185">Reference proteome</keyword>
<protein>
    <submittedName>
        <fullName evidence="5">DUF4352 domain-containing protein</fullName>
    </submittedName>
</protein>
<sequence>MSQQMYGPPPQTGAPVPPHALPPRNGLGTAALILGIIGVVMGVIPFMFWLGGILGIIALILGLSGRGKAKRGEATNKGTATAGAVLGPVAVVLSVVMGVVTFMAVDDAVKEINKSVSETGEKGAGAKDGGGGGGKEKAGDDGAADSGAAGGETYAAGDTVVYDDGVQVTVSRHTAYTPGEFAIGHTKGNKAYKVTVTVVNKGEEKFDTALLTVDARAGKDGKTAESIFDDKIGQGFNGTVVPGRTATAEFAFDTPAGAKTLEVEVSPGWSYHSSHWNLGL</sequence>
<dbReference type="EMBL" id="JNAD02000005">
    <property type="protein sequence ID" value="RKM96076.1"/>
    <property type="molecule type" value="Genomic_DNA"/>
</dbReference>
<name>A0A420V4F7_9ACTN</name>
<feature type="compositionally biased region" description="Pro residues" evidence="2">
    <location>
        <begin position="7"/>
        <end position="20"/>
    </location>
</feature>
<dbReference type="Gene3D" id="2.60.40.1240">
    <property type="match status" value="1"/>
</dbReference>
<evidence type="ECO:0000313" key="6">
    <source>
        <dbReference type="Proteomes" id="UP000028058"/>
    </source>
</evidence>
<keyword evidence="3" id="KW-0472">Membrane</keyword>
<keyword evidence="1" id="KW-0732">Signal</keyword>
<feature type="domain" description="DUF4352" evidence="4">
    <location>
        <begin position="161"/>
        <end position="269"/>
    </location>
</feature>
<keyword evidence="3" id="KW-0812">Transmembrane</keyword>
<dbReference type="InterPro" id="IPR029051">
    <property type="entry name" value="DUF4352"/>
</dbReference>
<gene>
    <name evidence="5" type="ORF">SFRA_013970</name>
</gene>
<dbReference type="AlphaFoldDB" id="A0A420V4F7"/>
<comment type="caution">
    <text evidence="5">The sequence shown here is derived from an EMBL/GenBank/DDBJ whole genome shotgun (WGS) entry which is preliminary data.</text>
</comment>
<dbReference type="Pfam" id="PF11611">
    <property type="entry name" value="DUF4352"/>
    <property type="match status" value="1"/>
</dbReference>
<evidence type="ECO:0000259" key="4">
    <source>
        <dbReference type="Pfam" id="PF11611"/>
    </source>
</evidence>
<organism evidence="5 6">
    <name type="scientific">Streptomyces xinghaiensis</name>
    <dbReference type="NCBI Taxonomy" id="1038928"/>
    <lineage>
        <taxon>Bacteria</taxon>
        <taxon>Bacillati</taxon>
        <taxon>Actinomycetota</taxon>
        <taxon>Actinomycetes</taxon>
        <taxon>Kitasatosporales</taxon>
        <taxon>Streptomycetaceae</taxon>
        <taxon>Streptomyces</taxon>
    </lineage>
</organism>
<evidence type="ECO:0000313" key="5">
    <source>
        <dbReference type="EMBL" id="RKM96076.1"/>
    </source>
</evidence>
<evidence type="ECO:0000256" key="3">
    <source>
        <dbReference type="SAM" id="Phobius"/>
    </source>
</evidence>
<keyword evidence="3" id="KW-1133">Transmembrane helix</keyword>
<evidence type="ECO:0000256" key="2">
    <source>
        <dbReference type="SAM" id="MobiDB-lite"/>
    </source>
</evidence>
<dbReference type="RefSeq" id="WP_043470494.1">
    <property type="nucleotide sequence ID" value="NZ_CP134822.1"/>
</dbReference>
<dbReference type="Proteomes" id="UP000028058">
    <property type="component" value="Unassembled WGS sequence"/>
</dbReference>
<proteinExistence type="predicted"/>
<reference evidence="5 6" key="1">
    <citation type="journal article" date="2014" name="Genome Announc.">
        <title>Draft Genome Sequence of Streptomyces fradiae ATCC 19609, a Strain Highly Sensitive to Antibiotics.</title>
        <authorList>
            <person name="Bekker O.B."/>
            <person name="Klimina K.M."/>
            <person name="Vatlin A.A."/>
            <person name="Zakharevich N.V."/>
            <person name="Kasianov A.S."/>
            <person name="Danilenko V.N."/>
        </authorList>
    </citation>
    <scope>NUCLEOTIDE SEQUENCE [LARGE SCALE GENOMIC DNA]</scope>
    <source>
        <strain evidence="5 6">ATCC 19609</strain>
    </source>
</reference>
<feature type="transmembrane region" description="Helical" evidence="3">
    <location>
        <begin position="84"/>
        <end position="105"/>
    </location>
</feature>
<dbReference type="InterPro" id="IPR029050">
    <property type="entry name" value="Immunoprotect_excell_Ig-like"/>
</dbReference>
<feature type="region of interest" description="Disordered" evidence="2">
    <location>
        <begin position="118"/>
        <end position="149"/>
    </location>
</feature>
<dbReference type="OrthoDB" id="4335876at2"/>
<accession>A0A420V4F7</accession>
<feature type="region of interest" description="Disordered" evidence="2">
    <location>
        <begin position="1"/>
        <end position="20"/>
    </location>
</feature>
<evidence type="ECO:0000256" key="1">
    <source>
        <dbReference type="ARBA" id="ARBA00022729"/>
    </source>
</evidence>
<feature type="transmembrane region" description="Helical" evidence="3">
    <location>
        <begin position="30"/>
        <end position="63"/>
    </location>
</feature>